<dbReference type="InterPro" id="IPR010550">
    <property type="entry name" value="DCD_N"/>
</dbReference>
<dbReference type="SUPFAM" id="SSF51283">
    <property type="entry name" value="dUTPase-like"/>
    <property type="match status" value="2"/>
</dbReference>
<keyword evidence="4" id="KW-1185">Reference proteome</keyword>
<feature type="domain" description="2'-deoxycytidine 5'-triphosphate deaminase N-terminal" evidence="1">
    <location>
        <begin position="15"/>
        <end position="190"/>
    </location>
</feature>
<evidence type="ECO:0000259" key="2">
    <source>
        <dbReference type="Pfam" id="PF22569"/>
    </source>
</evidence>
<protein>
    <submittedName>
        <fullName evidence="3">2'-deoxycytidine 5'-triphosphate deaminase</fullName>
    </submittedName>
</protein>
<accession>A0A518D1A3</accession>
<dbReference type="PANTHER" id="PTHR42680">
    <property type="entry name" value="DCTP DEAMINASE"/>
    <property type="match status" value="1"/>
</dbReference>
<dbReference type="RefSeq" id="WP_145188140.1">
    <property type="nucleotide sequence ID" value="NZ_CP036290.1"/>
</dbReference>
<dbReference type="GO" id="GO:0008829">
    <property type="term" value="F:dCTP deaminase activity"/>
    <property type="evidence" value="ECO:0007669"/>
    <property type="project" value="InterPro"/>
</dbReference>
<name>A0A518D1A3_9BACT</name>
<dbReference type="NCBIfam" id="NF005734">
    <property type="entry name" value="PRK07559.1"/>
    <property type="match status" value="1"/>
</dbReference>
<evidence type="ECO:0000313" key="3">
    <source>
        <dbReference type="EMBL" id="QDU85205.1"/>
    </source>
</evidence>
<dbReference type="Proteomes" id="UP000319342">
    <property type="component" value="Chromosome"/>
</dbReference>
<dbReference type="OrthoDB" id="9807211at2"/>
<feature type="domain" description="2'-deoxycytidine 5'-triphosphate deaminase C-terminal" evidence="2">
    <location>
        <begin position="226"/>
        <end position="398"/>
    </location>
</feature>
<dbReference type="InterPro" id="IPR036157">
    <property type="entry name" value="dUTPase-like_sf"/>
</dbReference>
<dbReference type="InterPro" id="IPR053811">
    <property type="entry name" value="DCD_C"/>
</dbReference>
<gene>
    <name evidence="3" type="ORF">Pla163_23330</name>
</gene>
<organism evidence="3 4">
    <name type="scientific">Rohdeia mirabilis</name>
    <dbReference type="NCBI Taxonomy" id="2528008"/>
    <lineage>
        <taxon>Bacteria</taxon>
        <taxon>Pseudomonadati</taxon>
        <taxon>Planctomycetota</taxon>
        <taxon>Planctomycetia</taxon>
        <taxon>Planctomycetia incertae sedis</taxon>
        <taxon>Rohdeia</taxon>
    </lineage>
</organism>
<dbReference type="EMBL" id="CP036290">
    <property type="protein sequence ID" value="QDU85205.1"/>
    <property type="molecule type" value="Genomic_DNA"/>
</dbReference>
<dbReference type="Pfam" id="PF06559">
    <property type="entry name" value="DCD_N"/>
    <property type="match status" value="1"/>
</dbReference>
<dbReference type="GO" id="GO:0009394">
    <property type="term" value="P:2'-deoxyribonucleotide metabolic process"/>
    <property type="evidence" value="ECO:0007669"/>
    <property type="project" value="InterPro"/>
</dbReference>
<dbReference type="Gene3D" id="2.70.40.10">
    <property type="match status" value="2"/>
</dbReference>
<proteinExistence type="predicted"/>
<sequence>MSAHPSSPATEVAPRGVLVDSQIAALIDTAIKSRAGAPAVDLGRQLQPASLDVRLGGRVHQLRAGFLPEHAAVEERIAQVAVQSWDLGDGSGPDDAGRTGDGLILQRGQIYLVELEEELDLPPNVSARFNPRSSTGRLDLFCRVLTPGHPRFDEAPAGYSGRVWLEIVPLSFPVRVRRGDRLAQLRLQSGDTALSRDELMAVYERTPLCFDGDEPVPIDQVRFDEQGAIEMRVGLANRSPCGWRASLHTGAVEFGSEGAHEAHNYFEPMHTGQHGACILDPGRFYIFASRERLRIPPDLCGEMLPVDVGFGELRNNYAGFFDNGFGWSENERGDVQGNGTPAVLEVRAHDVPFLVEDGQIFFRLRYYRTSGRPSKLYGEGRAGGASYQAQDLTLARPFRSPS</sequence>
<dbReference type="PANTHER" id="PTHR42680:SF3">
    <property type="entry name" value="DCTP DEAMINASE"/>
    <property type="match status" value="1"/>
</dbReference>
<dbReference type="Pfam" id="PF22569">
    <property type="entry name" value="DCD_C"/>
    <property type="match status" value="1"/>
</dbReference>
<evidence type="ECO:0000259" key="1">
    <source>
        <dbReference type="Pfam" id="PF06559"/>
    </source>
</evidence>
<dbReference type="AlphaFoldDB" id="A0A518D1A3"/>
<evidence type="ECO:0000313" key="4">
    <source>
        <dbReference type="Proteomes" id="UP000319342"/>
    </source>
</evidence>
<reference evidence="3 4" key="1">
    <citation type="submission" date="2019-02" db="EMBL/GenBank/DDBJ databases">
        <title>Deep-cultivation of Planctomycetes and their phenomic and genomic characterization uncovers novel biology.</title>
        <authorList>
            <person name="Wiegand S."/>
            <person name="Jogler M."/>
            <person name="Boedeker C."/>
            <person name="Pinto D."/>
            <person name="Vollmers J."/>
            <person name="Rivas-Marin E."/>
            <person name="Kohn T."/>
            <person name="Peeters S.H."/>
            <person name="Heuer A."/>
            <person name="Rast P."/>
            <person name="Oberbeckmann S."/>
            <person name="Bunk B."/>
            <person name="Jeske O."/>
            <person name="Meyerdierks A."/>
            <person name="Storesund J.E."/>
            <person name="Kallscheuer N."/>
            <person name="Luecker S."/>
            <person name="Lage O.M."/>
            <person name="Pohl T."/>
            <person name="Merkel B.J."/>
            <person name="Hornburger P."/>
            <person name="Mueller R.-W."/>
            <person name="Bruemmer F."/>
            <person name="Labrenz M."/>
            <person name="Spormann A.M."/>
            <person name="Op den Camp H."/>
            <person name="Overmann J."/>
            <person name="Amann R."/>
            <person name="Jetten M.S.M."/>
            <person name="Mascher T."/>
            <person name="Medema M.H."/>
            <person name="Devos D.P."/>
            <person name="Kaster A.-K."/>
            <person name="Ovreas L."/>
            <person name="Rohde M."/>
            <person name="Galperin M.Y."/>
            <person name="Jogler C."/>
        </authorList>
    </citation>
    <scope>NUCLEOTIDE SEQUENCE [LARGE SCALE GENOMIC DNA]</scope>
    <source>
        <strain evidence="3 4">Pla163</strain>
    </source>
</reference>